<gene>
    <name evidence="2" type="ORF">I2501_28340</name>
</gene>
<evidence type="ECO:0000313" key="3">
    <source>
        <dbReference type="Proteomes" id="UP000657385"/>
    </source>
</evidence>
<dbReference type="SUPFAM" id="SSF52218">
    <property type="entry name" value="Flavoproteins"/>
    <property type="match status" value="1"/>
</dbReference>
<accession>A0A931B6D4</accession>
<dbReference type="Gene3D" id="3.40.50.360">
    <property type="match status" value="1"/>
</dbReference>
<feature type="domain" description="Flavodoxin" evidence="1">
    <location>
        <begin position="7"/>
        <end position="68"/>
    </location>
</feature>
<dbReference type="AlphaFoldDB" id="A0A931B6D4"/>
<name>A0A931B6D4_9ACTN</name>
<proteinExistence type="predicted"/>
<protein>
    <submittedName>
        <fullName evidence="2">Flavodoxin family protein</fullName>
    </submittedName>
</protein>
<reference evidence="2" key="1">
    <citation type="submission" date="2020-11" db="EMBL/GenBank/DDBJ databases">
        <title>Isolation and identification of active actinomycetes.</title>
        <authorList>
            <person name="Yu B."/>
        </authorList>
    </citation>
    <scope>NUCLEOTIDE SEQUENCE</scope>
    <source>
        <strain evidence="2">NEAU-YB345</strain>
    </source>
</reference>
<dbReference type="Proteomes" id="UP000657385">
    <property type="component" value="Unassembled WGS sequence"/>
</dbReference>
<sequence>MKAVIVCASVSHGNTRRIAEVMGTVLSAPVVEPEEVDPAELAGYDLVGLGSGIFSQRFHPRLRRFAEALPEGGSGGRAFVFATSGLPEPGFRPFSRPLVRLLERKGFAVEDTFSCRGYDTWLPFKLVGGINRTRPDGGDLAAAHAFAEALR</sequence>
<dbReference type="EMBL" id="JADPRT010000014">
    <property type="protein sequence ID" value="MBF9071939.1"/>
    <property type="molecule type" value="Genomic_DNA"/>
</dbReference>
<dbReference type="InterPro" id="IPR026816">
    <property type="entry name" value="Flavodoxin_dom"/>
</dbReference>
<comment type="caution">
    <text evidence="2">The sequence shown here is derived from an EMBL/GenBank/DDBJ whole genome shotgun (WGS) entry which is preliminary data.</text>
</comment>
<evidence type="ECO:0000313" key="2">
    <source>
        <dbReference type="EMBL" id="MBF9071939.1"/>
    </source>
</evidence>
<organism evidence="2 3">
    <name type="scientific">Streptacidiphilus fuscans</name>
    <dbReference type="NCBI Taxonomy" id="2789292"/>
    <lineage>
        <taxon>Bacteria</taxon>
        <taxon>Bacillati</taxon>
        <taxon>Actinomycetota</taxon>
        <taxon>Actinomycetes</taxon>
        <taxon>Kitasatosporales</taxon>
        <taxon>Streptomycetaceae</taxon>
        <taxon>Streptacidiphilus</taxon>
    </lineage>
</organism>
<dbReference type="RefSeq" id="WP_196197119.1">
    <property type="nucleotide sequence ID" value="NZ_JADPRT010000014.1"/>
</dbReference>
<evidence type="ECO:0000259" key="1">
    <source>
        <dbReference type="Pfam" id="PF12724"/>
    </source>
</evidence>
<dbReference type="InterPro" id="IPR029039">
    <property type="entry name" value="Flavoprotein-like_sf"/>
</dbReference>
<dbReference type="Pfam" id="PF12724">
    <property type="entry name" value="Flavodoxin_5"/>
    <property type="match status" value="1"/>
</dbReference>
<keyword evidence="3" id="KW-1185">Reference proteome</keyword>